<gene>
    <name evidence="1" type="ORF">AELL_1328</name>
    <name evidence="2" type="ORF">CP962_08175</name>
</gene>
<evidence type="ECO:0000313" key="3">
    <source>
        <dbReference type="Proteomes" id="UP000262582"/>
    </source>
</evidence>
<dbReference type="AlphaFoldDB" id="A0A347U813"/>
<evidence type="ECO:0000313" key="2">
    <source>
        <dbReference type="EMBL" id="RXI30315.1"/>
    </source>
</evidence>
<reference evidence="2 4" key="1">
    <citation type="submission" date="2017-09" db="EMBL/GenBank/DDBJ databases">
        <title>Genomics of the genus Arcobacter.</title>
        <authorList>
            <person name="Perez-Cataluna A."/>
            <person name="Figueras M.J."/>
            <person name="Salas-Masso N."/>
        </authorList>
    </citation>
    <scope>NUCLEOTIDE SEQUENCE [LARGE SCALE GENOMIC DNA]</scope>
    <source>
        <strain evidence="2 4">CECT 7837</strain>
    </source>
</reference>
<evidence type="ECO:0000313" key="4">
    <source>
        <dbReference type="Proteomes" id="UP000290588"/>
    </source>
</evidence>
<dbReference type="RefSeq" id="WP_118917187.1">
    <property type="nucleotide sequence ID" value="NZ_CP032097.1"/>
</dbReference>
<evidence type="ECO:0000313" key="1">
    <source>
        <dbReference type="EMBL" id="AXX94991.1"/>
    </source>
</evidence>
<protein>
    <submittedName>
        <fullName evidence="2">Uncharacterized protein</fullName>
    </submittedName>
</protein>
<reference evidence="1 3" key="2">
    <citation type="submission" date="2018-08" db="EMBL/GenBank/DDBJ databases">
        <title>Complete genome of the Arcobacter ellisii type strain LMG 26155.</title>
        <authorList>
            <person name="Miller W.G."/>
            <person name="Yee E."/>
            <person name="Bono J.L."/>
        </authorList>
    </citation>
    <scope>NUCLEOTIDE SEQUENCE [LARGE SCALE GENOMIC DNA]</scope>
    <source>
        <strain evidence="1 3">LMG 26155</strain>
    </source>
</reference>
<dbReference type="InterPro" id="IPR053842">
    <property type="entry name" value="NikA-like"/>
</dbReference>
<dbReference type="Proteomes" id="UP000290588">
    <property type="component" value="Unassembled WGS sequence"/>
</dbReference>
<accession>A0A347U813</accession>
<dbReference type="KEGG" id="aell:AELL_1328"/>
<proteinExistence type="predicted"/>
<organism evidence="2 4">
    <name type="scientific">Arcobacter ellisii</name>
    <dbReference type="NCBI Taxonomy" id="913109"/>
    <lineage>
        <taxon>Bacteria</taxon>
        <taxon>Pseudomonadati</taxon>
        <taxon>Campylobacterota</taxon>
        <taxon>Epsilonproteobacteria</taxon>
        <taxon>Campylobacterales</taxon>
        <taxon>Arcobacteraceae</taxon>
        <taxon>Arcobacter</taxon>
    </lineage>
</organism>
<keyword evidence="3" id="KW-1185">Reference proteome</keyword>
<dbReference type="Proteomes" id="UP000262582">
    <property type="component" value="Chromosome"/>
</dbReference>
<name>A0A347U813_9BACT</name>
<dbReference type="EMBL" id="CP032097">
    <property type="protein sequence ID" value="AXX94991.1"/>
    <property type="molecule type" value="Genomic_DNA"/>
</dbReference>
<dbReference type="Pfam" id="PF21983">
    <property type="entry name" value="NikA-like"/>
    <property type="match status" value="1"/>
</dbReference>
<dbReference type="EMBL" id="NXIG01000007">
    <property type="protein sequence ID" value="RXI30315.1"/>
    <property type="molecule type" value="Genomic_DNA"/>
</dbReference>
<dbReference type="OrthoDB" id="950459at2"/>
<sequence>MRKFLKVGMNEELYNSLQFNANCLNITLSKYCREVLENGYIVKSNNDYGLVLYHLNKIGNNINQIARFTNANKSLDIQIYNLLLEIDDYLKELSNGNNSK</sequence>